<dbReference type="RefSeq" id="WP_184628493.1">
    <property type="nucleotide sequence ID" value="NZ_JACHCC010000013.1"/>
</dbReference>
<feature type="transmembrane region" description="Helical" evidence="1">
    <location>
        <begin position="43"/>
        <end position="63"/>
    </location>
</feature>
<feature type="transmembrane region" description="Helical" evidence="1">
    <location>
        <begin position="102"/>
        <end position="122"/>
    </location>
</feature>
<proteinExistence type="predicted"/>
<keyword evidence="1" id="KW-1133">Transmembrane helix</keyword>
<keyword evidence="1" id="KW-0812">Transmembrane</keyword>
<comment type="caution">
    <text evidence="2">The sequence shown here is derived from an EMBL/GenBank/DDBJ whole genome shotgun (WGS) entry which is preliminary data.</text>
</comment>
<keyword evidence="1" id="KW-0472">Membrane</keyword>
<sequence length="137" mass="16322">MRLLFKLFALLDLISIVSMSPQIWSVLSKYQEIPHEAFSVARVVFTLLIYISLFISAYGLFRFRKYGIITNYIQFPFRLVLWVFSVGFITFLPELFHQGDKWFGILFRVCIIAEFFRGYYVLQAHRKYFRQASPEPL</sequence>
<organism evidence="2 3">
    <name type="scientific">Pedobacter cryoconitis</name>
    <dbReference type="NCBI Taxonomy" id="188932"/>
    <lineage>
        <taxon>Bacteria</taxon>
        <taxon>Pseudomonadati</taxon>
        <taxon>Bacteroidota</taxon>
        <taxon>Sphingobacteriia</taxon>
        <taxon>Sphingobacteriales</taxon>
        <taxon>Sphingobacteriaceae</taxon>
        <taxon>Pedobacter</taxon>
    </lineage>
</organism>
<feature type="transmembrane region" description="Helical" evidence="1">
    <location>
        <begin position="75"/>
        <end position="96"/>
    </location>
</feature>
<protein>
    <submittedName>
        <fullName evidence="2">Uncharacterized protein</fullName>
    </submittedName>
</protein>
<name>A0A7X0J968_9SPHI</name>
<evidence type="ECO:0000313" key="3">
    <source>
        <dbReference type="Proteomes" id="UP000521017"/>
    </source>
</evidence>
<dbReference type="EMBL" id="JACHCC010000013">
    <property type="protein sequence ID" value="MBB6502227.1"/>
    <property type="molecule type" value="Genomic_DNA"/>
</dbReference>
<dbReference type="AlphaFoldDB" id="A0A7X0J968"/>
<accession>A0A7X0J968</accession>
<gene>
    <name evidence="2" type="ORF">HDF25_004406</name>
</gene>
<dbReference type="Proteomes" id="UP000521017">
    <property type="component" value="Unassembled WGS sequence"/>
</dbReference>
<reference evidence="2 3" key="1">
    <citation type="submission" date="2020-08" db="EMBL/GenBank/DDBJ databases">
        <title>Genomic Encyclopedia of Type Strains, Phase IV (KMG-V): Genome sequencing to study the core and pangenomes of soil and plant-associated prokaryotes.</title>
        <authorList>
            <person name="Whitman W."/>
        </authorList>
    </citation>
    <scope>NUCLEOTIDE SEQUENCE [LARGE SCALE GENOMIC DNA]</scope>
    <source>
        <strain evidence="2 3">M2T3</strain>
    </source>
</reference>
<evidence type="ECO:0000256" key="1">
    <source>
        <dbReference type="SAM" id="Phobius"/>
    </source>
</evidence>
<evidence type="ECO:0000313" key="2">
    <source>
        <dbReference type="EMBL" id="MBB6502227.1"/>
    </source>
</evidence>